<evidence type="ECO:0000256" key="3">
    <source>
        <dbReference type="ARBA" id="ARBA00023004"/>
    </source>
</evidence>
<dbReference type="InterPro" id="IPR009056">
    <property type="entry name" value="Cyt_c-like_dom"/>
</dbReference>
<sequence length="158" mass="16615">MKNVLKRVAQAAGIITILAVVPAVGAGPVQVPAGGIEEGFQLSPELVFPAFDAALGRKLFATKGCVVCHEANGIGGTDGPSMSYGKYDTPVNAMEVASDLWEKAPIMIPMQEDELGAQIELSPEELAAIIAFLGSPSEQAKFSKDQIPADILKDMEDM</sequence>
<dbReference type="Pfam" id="PF00034">
    <property type="entry name" value="Cytochrom_C"/>
    <property type="match status" value="1"/>
</dbReference>
<dbReference type="InterPro" id="IPR036909">
    <property type="entry name" value="Cyt_c-like_dom_sf"/>
</dbReference>
<dbReference type="EMBL" id="UOEO01000108">
    <property type="protein sequence ID" value="VAW19305.1"/>
    <property type="molecule type" value="Genomic_DNA"/>
</dbReference>
<keyword evidence="3" id="KW-0408">Iron</keyword>
<protein>
    <recommendedName>
        <fullName evidence="4">Cytochrome c domain-containing protein</fullName>
    </recommendedName>
</protein>
<keyword evidence="2" id="KW-0479">Metal-binding</keyword>
<organism evidence="5">
    <name type="scientific">hydrothermal vent metagenome</name>
    <dbReference type="NCBI Taxonomy" id="652676"/>
    <lineage>
        <taxon>unclassified sequences</taxon>
        <taxon>metagenomes</taxon>
        <taxon>ecological metagenomes</taxon>
    </lineage>
</organism>
<dbReference type="AlphaFoldDB" id="A0A3B0TKV1"/>
<dbReference type="Gene3D" id="1.10.760.10">
    <property type="entry name" value="Cytochrome c-like domain"/>
    <property type="match status" value="1"/>
</dbReference>
<dbReference type="SUPFAM" id="SSF46626">
    <property type="entry name" value="Cytochrome c"/>
    <property type="match status" value="1"/>
</dbReference>
<dbReference type="GO" id="GO:0046872">
    <property type="term" value="F:metal ion binding"/>
    <property type="evidence" value="ECO:0007669"/>
    <property type="project" value="UniProtKB-KW"/>
</dbReference>
<accession>A0A3B0TKV1</accession>
<dbReference type="GO" id="GO:0020037">
    <property type="term" value="F:heme binding"/>
    <property type="evidence" value="ECO:0007669"/>
    <property type="project" value="InterPro"/>
</dbReference>
<evidence type="ECO:0000259" key="4">
    <source>
        <dbReference type="PROSITE" id="PS51007"/>
    </source>
</evidence>
<evidence type="ECO:0000256" key="1">
    <source>
        <dbReference type="ARBA" id="ARBA00022617"/>
    </source>
</evidence>
<feature type="domain" description="Cytochrome c" evidence="4">
    <location>
        <begin position="51"/>
        <end position="137"/>
    </location>
</feature>
<dbReference type="GO" id="GO:0009055">
    <property type="term" value="F:electron transfer activity"/>
    <property type="evidence" value="ECO:0007669"/>
    <property type="project" value="InterPro"/>
</dbReference>
<keyword evidence="1" id="KW-0349">Heme</keyword>
<evidence type="ECO:0000256" key="2">
    <source>
        <dbReference type="ARBA" id="ARBA00022723"/>
    </source>
</evidence>
<gene>
    <name evidence="5" type="ORF">MNBD_ALPHA12-1812</name>
</gene>
<reference evidence="5" key="1">
    <citation type="submission" date="2018-06" db="EMBL/GenBank/DDBJ databases">
        <authorList>
            <person name="Zhirakovskaya E."/>
        </authorList>
    </citation>
    <scope>NUCLEOTIDE SEQUENCE</scope>
</reference>
<proteinExistence type="predicted"/>
<evidence type="ECO:0000313" key="5">
    <source>
        <dbReference type="EMBL" id="VAW19305.1"/>
    </source>
</evidence>
<dbReference type="PROSITE" id="PS51007">
    <property type="entry name" value="CYTC"/>
    <property type="match status" value="1"/>
</dbReference>
<name>A0A3B0TKV1_9ZZZZ</name>